<dbReference type="GeneID" id="94834416"/>
<proteinExistence type="predicted"/>
<dbReference type="OrthoDB" id="10444877at2759"/>
<dbReference type="SUPFAM" id="SSF55781">
    <property type="entry name" value="GAF domain-like"/>
    <property type="match status" value="2"/>
</dbReference>
<evidence type="ECO:0008006" key="4">
    <source>
        <dbReference type="Google" id="ProtNLM"/>
    </source>
</evidence>
<feature type="compositionally biased region" description="Polar residues" evidence="1">
    <location>
        <begin position="1"/>
        <end position="23"/>
    </location>
</feature>
<dbReference type="RefSeq" id="XP_068365627.1">
    <property type="nucleotide sequence ID" value="XM_068499712.1"/>
</dbReference>
<reference evidence="2" key="1">
    <citation type="submission" date="2016-10" db="EMBL/GenBank/DDBJ databases">
        <authorList>
            <person name="Benchimol M."/>
            <person name="Almeida L.G."/>
            <person name="Vasconcelos A.T."/>
            <person name="Perreira-Neves A."/>
            <person name="Rosa I.A."/>
            <person name="Tasca T."/>
            <person name="Bogo M.R."/>
            <person name="de Souza W."/>
        </authorList>
    </citation>
    <scope>NUCLEOTIDE SEQUENCE [LARGE SCALE GENOMIC DNA]</scope>
    <source>
        <strain evidence="2">K</strain>
    </source>
</reference>
<organism evidence="2 3">
    <name type="scientific">Tritrichomonas foetus</name>
    <dbReference type="NCBI Taxonomy" id="1144522"/>
    <lineage>
        <taxon>Eukaryota</taxon>
        <taxon>Metamonada</taxon>
        <taxon>Parabasalia</taxon>
        <taxon>Tritrichomonadida</taxon>
        <taxon>Tritrichomonadidae</taxon>
        <taxon>Tritrichomonas</taxon>
    </lineage>
</organism>
<dbReference type="VEuPathDB" id="TrichDB:TRFO_17650"/>
<keyword evidence="3" id="KW-1185">Reference proteome</keyword>
<dbReference type="InterPro" id="IPR029016">
    <property type="entry name" value="GAF-like_dom_sf"/>
</dbReference>
<feature type="compositionally biased region" description="Polar residues" evidence="1">
    <location>
        <begin position="31"/>
        <end position="43"/>
    </location>
</feature>
<sequence>MKKSRPSTQIRSLVSSKHISTPKSPKRNYERSNQNSPFTSSFKNRVRTAATPTAYNRFSINERNETIVQTPSYNFSPSGYIDHSPKKSDESDQLFLSFDLLKTMTPKNCIRYLNRTPLFLKTMVTEGHLDPDIISSVSLSLTQNELQAFIQNMTNELNIFSSIHLCETILDAESRIMNLIPLTRVTIWNKSDYADYIYSPSLKTVLMLGKSIVCYPFIDKQDLITADPGDHKGFIIDQDLPLLRATKSMMLLPIFWPNGEIASIIQCVGFKDTITDTQAEFTNYYIESIKIIRDILQKKFYSKLPDKVVPSNVTTIFGELEKCSLLATVTQISKYLQNGMPCETVDLFEFDDRAKILTRLNDNTTYNEETGGISYQAAISTTPINLSHGTACEKLTAEIDTRLSNRSVFSISLFYHRQYFVITLRAKPNAPAFNAQDTQLMVALTPLICDSLKLSKWLEKQAADVVKVKEEMKLMTVVNETLAAVNSNGCDRWVAIKSAAAQFFECESLFLAIFDGRYMKFTPTDYKCKFEECTAGTAYNFREPVWGKPENEKSKFNKAVYEELKVNCEYSLAFPYRTGGRVAGAIELINPKQSDISLEKQKIFSNLVSCLLSQQE</sequence>
<name>A0A1J4KMN5_9EUKA</name>
<gene>
    <name evidence="2" type="ORF">TRFO_17650</name>
</gene>
<accession>A0A1J4KMN5</accession>
<comment type="caution">
    <text evidence="2">The sequence shown here is derived from an EMBL/GenBank/DDBJ whole genome shotgun (WGS) entry which is preliminary data.</text>
</comment>
<dbReference type="AlphaFoldDB" id="A0A1J4KMN5"/>
<evidence type="ECO:0000256" key="1">
    <source>
        <dbReference type="SAM" id="MobiDB-lite"/>
    </source>
</evidence>
<feature type="region of interest" description="Disordered" evidence="1">
    <location>
        <begin position="1"/>
        <end position="45"/>
    </location>
</feature>
<evidence type="ECO:0000313" key="2">
    <source>
        <dbReference type="EMBL" id="OHT12491.1"/>
    </source>
</evidence>
<dbReference type="Gene3D" id="3.30.450.40">
    <property type="match status" value="1"/>
</dbReference>
<dbReference type="Proteomes" id="UP000179807">
    <property type="component" value="Unassembled WGS sequence"/>
</dbReference>
<dbReference type="EMBL" id="MLAK01000562">
    <property type="protein sequence ID" value="OHT12491.1"/>
    <property type="molecule type" value="Genomic_DNA"/>
</dbReference>
<evidence type="ECO:0000313" key="3">
    <source>
        <dbReference type="Proteomes" id="UP000179807"/>
    </source>
</evidence>
<protein>
    <recommendedName>
        <fullName evidence="4">GAF domain-containing protein</fullName>
    </recommendedName>
</protein>